<evidence type="ECO:0000256" key="1">
    <source>
        <dbReference type="SAM" id="Coils"/>
    </source>
</evidence>
<dbReference type="Gene3D" id="1.10.132.20">
    <property type="entry name" value="Ribosome-recycling factor"/>
    <property type="match status" value="1"/>
</dbReference>
<dbReference type="Pfam" id="PF01765">
    <property type="entry name" value="RRF"/>
    <property type="match status" value="1"/>
</dbReference>
<dbReference type="SUPFAM" id="SSF55194">
    <property type="entry name" value="Ribosome recycling factor, RRF"/>
    <property type="match status" value="1"/>
</dbReference>
<reference evidence="3 4" key="1">
    <citation type="submission" date="2017-11" db="EMBL/GenBank/DDBJ databases">
        <title>Draft Genome Sequence of Sporolactobacillus inulinus NBRC 111894 Isolated from Koso, a Japanese Sugar-Vegetable Fermented Beverage.</title>
        <authorList>
            <person name="Chiou T.Y."/>
            <person name="Oshima K."/>
            <person name="Suda W."/>
            <person name="Hattori M."/>
            <person name="Takahashi T."/>
        </authorList>
    </citation>
    <scope>NUCLEOTIDE SEQUENCE [LARGE SCALE GENOMIC DNA]</scope>
    <source>
        <strain evidence="3 4">NBRC111894</strain>
    </source>
</reference>
<keyword evidence="1" id="KW-0175">Coiled coil</keyword>
<dbReference type="Proteomes" id="UP000319716">
    <property type="component" value="Unassembled WGS sequence"/>
</dbReference>
<dbReference type="AlphaFoldDB" id="A0A4Y1Z6D3"/>
<proteinExistence type="predicted"/>
<gene>
    <name evidence="3" type="ORF">NBRC111894_134</name>
</gene>
<comment type="caution">
    <text evidence="3">The sequence shown here is derived from an EMBL/GenBank/DDBJ whole genome shotgun (WGS) entry which is preliminary data.</text>
</comment>
<dbReference type="InterPro" id="IPR036191">
    <property type="entry name" value="RRF_sf"/>
</dbReference>
<evidence type="ECO:0000259" key="2">
    <source>
        <dbReference type="Pfam" id="PF01765"/>
    </source>
</evidence>
<evidence type="ECO:0000313" key="4">
    <source>
        <dbReference type="Proteomes" id="UP000319716"/>
    </source>
</evidence>
<name>A0A4Y1Z6D3_9BACL</name>
<sequence length="47" mass="5420">MKKMAKNNELTKDDVHEAEDDIQKLTNETIKAVDQLAADKEKEMMDI</sequence>
<protein>
    <submittedName>
        <fullName evidence="3">Ribosome recycling factor</fullName>
    </submittedName>
</protein>
<feature type="coiled-coil region" evidence="1">
    <location>
        <begin position="1"/>
        <end position="35"/>
    </location>
</feature>
<feature type="domain" description="Ribosome recycling factor" evidence="2">
    <location>
        <begin position="1"/>
        <end position="45"/>
    </location>
</feature>
<accession>A0A4Y1Z6D3</accession>
<organism evidence="3 4">
    <name type="scientific">Sporolactobacillus inulinus</name>
    <dbReference type="NCBI Taxonomy" id="2078"/>
    <lineage>
        <taxon>Bacteria</taxon>
        <taxon>Bacillati</taxon>
        <taxon>Bacillota</taxon>
        <taxon>Bacilli</taxon>
        <taxon>Bacillales</taxon>
        <taxon>Sporolactobacillaceae</taxon>
        <taxon>Sporolactobacillus</taxon>
    </lineage>
</organism>
<evidence type="ECO:0000313" key="3">
    <source>
        <dbReference type="EMBL" id="GAY74580.1"/>
    </source>
</evidence>
<dbReference type="EMBL" id="BEXB01000001">
    <property type="protein sequence ID" value="GAY74580.1"/>
    <property type="molecule type" value="Genomic_DNA"/>
</dbReference>
<dbReference type="InterPro" id="IPR023584">
    <property type="entry name" value="Ribosome_recyc_fac_dom"/>
</dbReference>